<reference evidence="9" key="1">
    <citation type="submission" date="2023-06" db="EMBL/GenBank/DDBJ databases">
        <title>Phylogenetic Diversity of Rhizobium strains.</title>
        <authorList>
            <person name="Moura F.T."/>
            <person name="Helene L.C.F."/>
            <person name="Hungria M."/>
        </authorList>
    </citation>
    <scope>NUCLEOTIDE SEQUENCE</scope>
    <source>
        <strain evidence="9">CCGE524</strain>
    </source>
</reference>
<dbReference type="PANTHER" id="PTHR42718:SF46">
    <property type="entry name" value="BLR6921 PROTEIN"/>
    <property type="match status" value="1"/>
</dbReference>
<keyword evidence="5 7" id="KW-1133">Transmembrane helix</keyword>
<evidence type="ECO:0000256" key="3">
    <source>
        <dbReference type="ARBA" id="ARBA00022475"/>
    </source>
</evidence>
<keyword evidence="4 7" id="KW-0812">Transmembrane</keyword>
<evidence type="ECO:0000256" key="6">
    <source>
        <dbReference type="ARBA" id="ARBA00023136"/>
    </source>
</evidence>
<dbReference type="RefSeq" id="WP_285883388.1">
    <property type="nucleotide sequence ID" value="NZ_JARFYN010000058.1"/>
</dbReference>
<comment type="caution">
    <text evidence="9">The sequence shown here is derived from an EMBL/GenBank/DDBJ whole genome shotgun (WGS) entry which is preliminary data.</text>
</comment>
<keyword evidence="10" id="KW-1185">Reference proteome</keyword>
<feature type="domain" description="Major facilitator superfamily (MFS) profile" evidence="8">
    <location>
        <begin position="1"/>
        <end position="153"/>
    </location>
</feature>
<evidence type="ECO:0000256" key="5">
    <source>
        <dbReference type="ARBA" id="ARBA00022989"/>
    </source>
</evidence>
<feature type="transmembrane region" description="Helical" evidence="7">
    <location>
        <begin position="86"/>
        <end position="107"/>
    </location>
</feature>
<dbReference type="InterPro" id="IPR036259">
    <property type="entry name" value="MFS_trans_sf"/>
</dbReference>
<keyword evidence="6 7" id="KW-0472">Membrane</keyword>
<dbReference type="Gene3D" id="1.20.1720.10">
    <property type="entry name" value="Multidrug resistance protein D"/>
    <property type="match status" value="1"/>
</dbReference>
<dbReference type="InterPro" id="IPR011701">
    <property type="entry name" value="MFS"/>
</dbReference>
<evidence type="ECO:0000313" key="10">
    <source>
        <dbReference type="Proteomes" id="UP001172630"/>
    </source>
</evidence>
<evidence type="ECO:0000313" key="9">
    <source>
        <dbReference type="EMBL" id="MDL2409754.1"/>
    </source>
</evidence>
<protein>
    <submittedName>
        <fullName evidence="9">MFS transporter</fullName>
    </submittedName>
</protein>
<dbReference type="PROSITE" id="PS50850">
    <property type="entry name" value="MFS"/>
    <property type="match status" value="1"/>
</dbReference>
<feature type="transmembrane region" description="Helical" evidence="7">
    <location>
        <begin position="119"/>
        <end position="147"/>
    </location>
</feature>
<proteinExistence type="predicted"/>
<evidence type="ECO:0000259" key="8">
    <source>
        <dbReference type="PROSITE" id="PS50850"/>
    </source>
</evidence>
<name>A0ABT7KM82_9HYPH</name>
<keyword evidence="2" id="KW-0813">Transport</keyword>
<accession>A0ABT7KM82</accession>
<evidence type="ECO:0000256" key="2">
    <source>
        <dbReference type="ARBA" id="ARBA00022448"/>
    </source>
</evidence>
<feature type="transmembrane region" description="Helical" evidence="7">
    <location>
        <begin position="35"/>
        <end position="53"/>
    </location>
</feature>
<dbReference type="InterPro" id="IPR020846">
    <property type="entry name" value="MFS_dom"/>
</dbReference>
<keyword evidence="3" id="KW-1003">Cell membrane</keyword>
<gene>
    <name evidence="9" type="ORF">PY650_29865</name>
</gene>
<organism evidence="9 10">
    <name type="scientific">Rhizobium calliandrae</name>
    <dbReference type="NCBI Taxonomy" id="1312182"/>
    <lineage>
        <taxon>Bacteria</taxon>
        <taxon>Pseudomonadati</taxon>
        <taxon>Pseudomonadota</taxon>
        <taxon>Alphaproteobacteria</taxon>
        <taxon>Hyphomicrobiales</taxon>
        <taxon>Rhizobiaceae</taxon>
        <taxon>Rhizobium/Agrobacterium group</taxon>
        <taxon>Rhizobium</taxon>
    </lineage>
</organism>
<sequence length="153" mass="16136">MAFFMGSLDTTILNTAVPVIARALSVTPLAVKSVLASYALSLAAFIPLCGWMADRFGTRLVFASAIAVFTMGSALCGLTTDMQALVLSRVLQGAGGAMMVPVGRITLEKTFPRSELVKAMSFVAIPGLVGPMLGPLVGGAIVSYFHWRAIFRH</sequence>
<evidence type="ECO:0000256" key="4">
    <source>
        <dbReference type="ARBA" id="ARBA00022692"/>
    </source>
</evidence>
<evidence type="ECO:0000256" key="1">
    <source>
        <dbReference type="ARBA" id="ARBA00004651"/>
    </source>
</evidence>
<dbReference type="SUPFAM" id="SSF103473">
    <property type="entry name" value="MFS general substrate transporter"/>
    <property type="match status" value="1"/>
</dbReference>
<feature type="transmembrane region" description="Helical" evidence="7">
    <location>
        <begin position="60"/>
        <end position="80"/>
    </location>
</feature>
<evidence type="ECO:0000256" key="7">
    <source>
        <dbReference type="SAM" id="Phobius"/>
    </source>
</evidence>
<dbReference type="PANTHER" id="PTHR42718">
    <property type="entry name" value="MAJOR FACILITATOR SUPERFAMILY MULTIDRUG TRANSPORTER MFSC"/>
    <property type="match status" value="1"/>
</dbReference>
<comment type="subcellular location">
    <subcellularLocation>
        <location evidence="1">Cell membrane</location>
        <topology evidence="1">Multi-pass membrane protein</topology>
    </subcellularLocation>
</comment>
<dbReference type="Pfam" id="PF07690">
    <property type="entry name" value="MFS_1"/>
    <property type="match status" value="1"/>
</dbReference>
<dbReference type="Proteomes" id="UP001172630">
    <property type="component" value="Unassembled WGS sequence"/>
</dbReference>
<dbReference type="EMBL" id="JARFYN010000058">
    <property type="protein sequence ID" value="MDL2409754.1"/>
    <property type="molecule type" value="Genomic_DNA"/>
</dbReference>